<dbReference type="Proteomes" id="UP000323930">
    <property type="component" value="Unassembled WGS sequence"/>
</dbReference>
<keyword evidence="11" id="KW-1185">Reference proteome</keyword>
<comment type="caution">
    <text evidence="10">The sequence shown here is derived from an EMBL/GenBank/DDBJ whole genome shotgun (WGS) entry which is preliminary data.</text>
</comment>
<dbReference type="Gene3D" id="3.90.550.10">
    <property type="entry name" value="Spore Coat Polysaccharide Biosynthesis Protein SpsA, Chain A"/>
    <property type="match status" value="1"/>
</dbReference>
<dbReference type="Pfam" id="PF00535">
    <property type="entry name" value="Glycos_transf_2"/>
    <property type="match status" value="1"/>
</dbReference>
<protein>
    <submittedName>
        <fullName evidence="10">Glycosyltransferase family 2 protein</fullName>
    </submittedName>
</protein>
<feature type="domain" description="Glycosyltransferase 2-like" evidence="9">
    <location>
        <begin position="12"/>
        <end position="170"/>
    </location>
</feature>
<gene>
    <name evidence="10" type="ORF">FUA24_00955</name>
</gene>
<dbReference type="AlphaFoldDB" id="A0A5D0JI27"/>
<keyword evidence="6 8" id="KW-1133">Transmembrane helix</keyword>
<dbReference type="InterPro" id="IPR050256">
    <property type="entry name" value="Glycosyltransferase_2"/>
</dbReference>
<dbReference type="GO" id="GO:0099621">
    <property type="term" value="F:undecaprenyl-phosphate 4-deoxy-4-formamido-L-arabinose transferase activity"/>
    <property type="evidence" value="ECO:0007669"/>
    <property type="project" value="TreeGrafter"/>
</dbReference>
<evidence type="ECO:0000256" key="6">
    <source>
        <dbReference type="ARBA" id="ARBA00022989"/>
    </source>
</evidence>
<sequence>MAFSKLDYGYLSVIIPVYNEEDNIVLLTERIDNALVGYNYEIIYVDDFSTDKTRINTINMKLPHVKLIELRKNYGQSLALSAGIDAAKGDYIITMDGDLQNDPTDIPSMLEKLKSEDWDVVTGIRAKRKDNFVRTIPSKIANFIIRKATRLDLKDQGCALKIFTREIAKELNLYGEMHRFINLSAFLNGARIAQVPVKHHERQFGKSKYGLGRTFKVISDLLLIIFQRKYLQRPMHLFGNLGLASFGIGLLINLYFLVLKLMGQDIWGKPMLILGVMMILIGIQFFTIGIITDLLMKTYFESQKKKPYTIRKITSIESESTKEETKVSTKANS</sequence>
<accession>A0A5D0JI27</accession>
<feature type="transmembrane region" description="Helical" evidence="8">
    <location>
        <begin position="271"/>
        <end position="296"/>
    </location>
</feature>
<reference evidence="10 11" key="1">
    <citation type="submission" date="2019-08" db="EMBL/GenBank/DDBJ databases">
        <title>Seonamhaeicola sediminis sp. nov., isolated from marine sediment.</title>
        <authorList>
            <person name="Cao W.R."/>
        </authorList>
    </citation>
    <scope>NUCLEOTIDE SEQUENCE [LARGE SCALE GENOMIC DNA]</scope>
    <source>
        <strain evidence="10 11">B011</strain>
    </source>
</reference>
<keyword evidence="7 8" id="KW-0472">Membrane</keyword>
<keyword evidence="5" id="KW-0448">Lipopolysaccharide biosynthesis</keyword>
<dbReference type="InterPro" id="IPR001173">
    <property type="entry name" value="Glyco_trans_2-like"/>
</dbReference>
<keyword evidence="4 8" id="KW-0812">Transmembrane</keyword>
<dbReference type="PANTHER" id="PTHR48090">
    <property type="entry name" value="UNDECAPRENYL-PHOSPHATE 4-DEOXY-4-FORMAMIDO-L-ARABINOSE TRANSFERASE-RELATED"/>
    <property type="match status" value="1"/>
</dbReference>
<name>A0A5D0JI27_9FLAO</name>
<evidence type="ECO:0000256" key="4">
    <source>
        <dbReference type="ARBA" id="ARBA00022692"/>
    </source>
</evidence>
<proteinExistence type="predicted"/>
<dbReference type="SUPFAM" id="SSF53448">
    <property type="entry name" value="Nucleotide-diphospho-sugar transferases"/>
    <property type="match status" value="1"/>
</dbReference>
<evidence type="ECO:0000256" key="5">
    <source>
        <dbReference type="ARBA" id="ARBA00022985"/>
    </source>
</evidence>
<keyword evidence="2" id="KW-0328">Glycosyltransferase</keyword>
<evidence type="ECO:0000313" key="11">
    <source>
        <dbReference type="Proteomes" id="UP000323930"/>
    </source>
</evidence>
<evidence type="ECO:0000256" key="3">
    <source>
        <dbReference type="ARBA" id="ARBA00022679"/>
    </source>
</evidence>
<keyword evidence="3 10" id="KW-0808">Transferase</keyword>
<organism evidence="10 11">
    <name type="scientific">Seonamhaeicola marinus</name>
    <dbReference type="NCBI Taxonomy" id="1912246"/>
    <lineage>
        <taxon>Bacteria</taxon>
        <taxon>Pseudomonadati</taxon>
        <taxon>Bacteroidota</taxon>
        <taxon>Flavobacteriia</taxon>
        <taxon>Flavobacteriales</taxon>
        <taxon>Flavobacteriaceae</taxon>
    </lineage>
</organism>
<evidence type="ECO:0000256" key="2">
    <source>
        <dbReference type="ARBA" id="ARBA00022676"/>
    </source>
</evidence>
<evidence type="ECO:0000256" key="7">
    <source>
        <dbReference type="ARBA" id="ARBA00023136"/>
    </source>
</evidence>
<dbReference type="GO" id="GO:0005886">
    <property type="term" value="C:plasma membrane"/>
    <property type="evidence" value="ECO:0007669"/>
    <property type="project" value="TreeGrafter"/>
</dbReference>
<evidence type="ECO:0000259" key="9">
    <source>
        <dbReference type="Pfam" id="PF00535"/>
    </source>
</evidence>
<dbReference type="GO" id="GO:0009103">
    <property type="term" value="P:lipopolysaccharide biosynthetic process"/>
    <property type="evidence" value="ECO:0007669"/>
    <property type="project" value="UniProtKB-KW"/>
</dbReference>
<dbReference type="EMBL" id="VSDQ01000107">
    <property type="protein sequence ID" value="TYA94790.1"/>
    <property type="molecule type" value="Genomic_DNA"/>
</dbReference>
<dbReference type="InterPro" id="IPR029044">
    <property type="entry name" value="Nucleotide-diphossugar_trans"/>
</dbReference>
<evidence type="ECO:0000256" key="8">
    <source>
        <dbReference type="SAM" id="Phobius"/>
    </source>
</evidence>
<dbReference type="OrthoDB" id="9807778at2"/>
<keyword evidence="1" id="KW-1003">Cell membrane</keyword>
<feature type="transmembrane region" description="Helical" evidence="8">
    <location>
        <begin position="237"/>
        <end position="259"/>
    </location>
</feature>
<dbReference type="PANTHER" id="PTHR48090:SF3">
    <property type="entry name" value="UNDECAPRENYL-PHOSPHATE 4-DEOXY-4-FORMAMIDO-L-ARABINOSE TRANSFERASE"/>
    <property type="match status" value="1"/>
</dbReference>
<evidence type="ECO:0000256" key="1">
    <source>
        <dbReference type="ARBA" id="ARBA00022475"/>
    </source>
</evidence>
<dbReference type="RefSeq" id="WP_148539665.1">
    <property type="nucleotide sequence ID" value="NZ_VSDQ01000107.1"/>
</dbReference>
<evidence type="ECO:0000313" key="10">
    <source>
        <dbReference type="EMBL" id="TYA94790.1"/>
    </source>
</evidence>
<dbReference type="CDD" id="cd04187">
    <property type="entry name" value="DPM1_like_bac"/>
    <property type="match status" value="1"/>
</dbReference>